<organism evidence="6 7">
    <name type="scientific">Ectopseudomonas mendocina</name>
    <name type="common">Pseudomonas mendocina</name>
    <dbReference type="NCBI Taxonomy" id="300"/>
    <lineage>
        <taxon>Bacteria</taxon>
        <taxon>Pseudomonadati</taxon>
        <taxon>Pseudomonadota</taxon>
        <taxon>Gammaproteobacteria</taxon>
        <taxon>Pseudomonadales</taxon>
        <taxon>Pseudomonadaceae</taxon>
        <taxon>Ectopseudomonas</taxon>
    </lineage>
</organism>
<evidence type="ECO:0000256" key="1">
    <source>
        <dbReference type="SAM" id="MobiDB-lite"/>
    </source>
</evidence>
<evidence type="ECO:0000313" key="6">
    <source>
        <dbReference type="EMBL" id="SUD37783.1"/>
    </source>
</evidence>
<dbReference type="Pfam" id="PF20990">
    <property type="entry name" value="DUF2207_C"/>
    <property type="match status" value="1"/>
</dbReference>
<dbReference type="OrthoDB" id="9767603at2"/>
<evidence type="ECO:0000259" key="4">
    <source>
        <dbReference type="Pfam" id="PF09972"/>
    </source>
</evidence>
<dbReference type="Proteomes" id="UP000254260">
    <property type="component" value="Unassembled WGS sequence"/>
</dbReference>
<dbReference type="InterPro" id="IPR018702">
    <property type="entry name" value="DUF2207"/>
</dbReference>
<keyword evidence="2" id="KW-1133">Transmembrane helix</keyword>
<feature type="region of interest" description="Disordered" evidence="1">
    <location>
        <begin position="592"/>
        <end position="633"/>
    </location>
</feature>
<feature type="signal peptide" evidence="3">
    <location>
        <begin position="1"/>
        <end position="21"/>
    </location>
</feature>
<evidence type="ECO:0000313" key="7">
    <source>
        <dbReference type="Proteomes" id="UP000254260"/>
    </source>
</evidence>
<reference evidence="6 7" key="1">
    <citation type="submission" date="2018-06" db="EMBL/GenBank/DDBJ databases">
        <authorList>
            <consortium name="Pathogen Informatics"/>
            <person name="Doyle S."/>
        </authorList>
    </citation>
    <scope>NUCLEOTIDE SEQUENCE [LARGE SCALE GENOMIC DNA]</scope>
    <source>
        <strain evidence="6 7">NCTC10899</strain>
    </source>
</reference>
<feature type="compositionally biased region" description="Gly residues" evidence="1">
    <location>
        <begin position="616"/>
        <end position="633"/>
    </location>
</feature>
<sequence length="633" mass="68086">MSGRLRVLLLLCCFCVFGVQAEEVIQAYDVRLQVEPNGEVLVTERIAVVAEGKAIVRGIFRDIPTRYGLGKGLLRNTPLTLISATRDGHPENVAQQALDHGIRLRLGSADTQLEPGPYLYELTYRMDAQLLHHARVDELYWNVTGNDWLLPIRAASVEVVLPEGAQIEAAHGYTGHSGSQAGDYEVLEQADNRLRMATNRPLDAHEGFTVAVAWQAGLVTRPAWWERLLRLLSDNLRHSLLMGAFAVLLGYYARQWWARGRGPARGVVIPLFELSRGISPVMAGYVWRRGLGGDSKGVRALSIMVTDLAIRGWLSLQRHAGGLQLTRTESATDDLREDERQVLNALIPQEGGSLVLGGGYEPRLAWALGDLRKSLAVIEQNNFNNHTGQWLCGAFLALSAGIALLLTSTSDAKAAQDALWLVLIAVVLAAAMIQFMSSSIGAAGVIMLFVLGTLAIAAGLAGGGVVLQCVALFAIVAVARKFLRAPTTAGRRLLDELEGYRDYLSLGEKDVLDRAGQVPVMSIALYERHLPYAMALGVEQQWTNRFTSELQKGTLEPVAVDYRPQGFTSLMISGEARPLAWNLDRVLMSASVPPEAPRSSDDFSSSGGSSGSSASRGGGSSGGGAGGGGGGGW</sequence>
<feature type="transmembrane region" description="Helical" evidence="2">
    <location>
        <begin position="388"/>
        <end position="406"/>
    </location>
</feature>
<name>A0A379IPW3_ECTME</name>
<dbReference type="InterPro" id="IPR048389">
    <property type="entry name" value="YciQ-like_C"/>
</dbReference>
<feature type="transmembrane region" description="Helical" evidence="2">
    <location>
        <begin position="418"/>
        <end position="436"/>
    </location>
</feature>
<dbReference type="EMBL" id="UGUU01000001">
    <property type="protein sequence ID" value="SUD37783.1"/>
    <property type="molecule type" value="Genomic_DNA"/>
</dbReference>
<keyword evidence="2" id="KW-0472">Membrane</keyword>
<keyword evidence="3" id="KW-0732">Signal</keyword>
<feature type="transmembrane region" description="Helical" evidence="2">
    <location>
        <begin position="442"/>
        <end position="475"/>
    </location>
</feature>
<accession>A0A379IPW3</accession>
<dbReference type="AlphaFoldDB" id="A0A379IPW3"/>
<evidence type="ECO:0000256" key="3">
    <source>
        <dbReference type="SAM" id="SignalP"/>
    </source>
</evidence>
<protein>
    <submittedName>
        <fullName evidence="6">Predicted membrane protein (DUF2207)</fullName>
    </submittedName>
</protein>
<feature type="compositionally biased region" description="Low complexity" evidence="1">
    <location>
        <begin position="604"/>
        <end position="615"/>
    </location>
</feature>
<dbReference type="Pfam" id="PF09972">
    <property type="entry name" value="DUF2207"/>
    <property type="match status" value="1"/>
</dbReference>
<evidence type="ECO:0000256" key="2">
    <source>
        <dbReference type="SAM" id="Phobius"/>
    </source>
</evidence>
<keyword evidence="2" id="KW-0812">Transmembrane</keyword>
<feature type="domain" description="DUF2207" evidence="4">
    <location>
        <begin position="25"/>
        <end position="214"/>
    </location>
</feature>
<feature type="chain" id="PRO_5016730842" evidence="3">
    <location>
        <begin position="22"/>
        <end position="633"/>
    </location>
</feature>
<evidence type="ECO:0000259" key="5">
    <source>
        <dbReference type="Pfam" id="PF20990"/>
    </source>
</evidence>
<dbReference type="RefSeq" id="WP_115290373.1">
    <property type="nucleotide sequence ID" value="NZ_UGUU01000001.1"/>
</dbReference>
<feature type="domain" description="Predicted membrane protein YciQ-like C-terminal" evidence="5">
    <location>
        <begin position="273"/>
        <end position="546"/>
    </location>
</feature>
<gene>
    <name evidence="6" type="ORF">NCTC10899_00543</name>
</gene>
<proteinExistence type="predicted"/>